<accession>A0ABD2B0V3</accession>
<dbReference type="AlphaFoldDB" id="A0ABD2B0V3"/>
<proteinExistence type="predicted"/>
<feature type="chain" id="PRO_5044782487" evidence="1">
    <location>
        <begin position="23"/>
        <end position="153"/>
    </location>
</feature>
<reference evidence="2 3" key="1">
    <citation type="journal article" date="2024" name="Ann. Entomol. Soc. Am.">
        <title>Genomic analyses of the southern and eastern yellowjacket wasps (Hymenoptera: Vespidae) reveal evolutionary signatures of social life.</title>
        <authorList>
            <person name="Catto M.A."/>
            <person name="Caine P.B."/>
            <person name="Orr S.E."/>
            <person name="Hunt B.G."/>
            <person name="Goodisman M.A.D."/>
        </authorList>
    </citation>
    <scope>NUCLEOTIDE SEQUENCE [LARGE SCALE GENOMIC DNA]</scope>
    <source>
        <strain evidence="2">233</strain>
        <tissue evidence="2">Head and thorax</tissue>
    </source>
</reference>
<name>A0ABD2B0V3_VESSQ</name>
<evidence type="ECO:0000313" key="3">
    <source>
        <dbReference type="Proteomes" id="UP001607302"/>
    </source>
</evidence>
<keyword evidence="3" id="KW-1185">Reference proteome</keyword>
<dbReference type="Proteomes" id="UP001607302">
    <property type="component" value="Unassembled WGS sequence"/>
</dbReference>
<organism evidence="2 3">
    <name type="scientific">Vespula squamosa</name>
    <name type="common">Southern yellow jacket</name>
    <name type="synonym">Wasp</name>
    <dbReference type="NCBI Taxonomy" id="30214"/>
    <lineage>
        <taxon>Eukaryota</taxon>
        <taxon>Metazoa</taxon>
        <taxon>Ecdysozoa</taxon>
        <taxon>Arthropoda</taxon>
        <taxon>Hexapoda</taxon>
        <taxon>Insecta</taxon>
        <taxon>Pterygota</taxon>
        <taxon>Neoptera</taxon>
        <taxon>Endopterygota</taxon>
        <taxon>Hymenoptera</taxon>
        <taxon>Apocrita</taxon>
        <taxon>Aculeata</taxon>
        <taxon>Vespoidea</taxon>
        <taxon>Vespidae</taxon>
        <taxon>Vespinae</taxon>
        <taxon>Vespula</taxon>
    </lineage>
</organism>
<comment type="caution">
    <text evidence="2">The sequence shown here is derived from an EMBL/GenBank/DDBJ whole genome shotgun (WGS) entry which is preliminary data.</text>
</comment>
<feature type="signal peptide" evidence="1">
    <location>
        <begin position="1"/>
        <end position="22"/>
    </location>
</feature>
<gene>
    <name evidence="2" type="ORF">V1478_006772</name>
</gene>
<keyword evidence="1" id="KW-0732">Signal</keyword>
<protein>
    <submittedName>
        <fullName evidence="2">Uncharacterized protein</fullName>
    </submittedName>
</protein>
<sequence>MTRIILALSFLSLFGVNHYVEGQNLKTTSSIKSTTSSSVVVTTEHTKKSTETSGKNASNTVDIFQDILLDPSLVVARLYRDVSNEVSTWSTPLIDVKDEHSSNVEEDLNTEEDRYYSIPYWYRRQDWQKKEERPTYKKESYRRFLKYPIFSGR</sequence>
<evidence type="ECO:0000313" key="2">
    <source>
        <dbReference type="EMBL" id="KAL2726494.1"/>
    </source>
</evidence>
<evidence type="ECO:0000256" key="1">
    <source>
        <dbReference type="SAM" id="SignalP"/>
    </source>
</evidence>
<dbReference type="EMBL" id="JAUDFV010000133">
    <property type="protein sequence ID" value="KAL2726494.1"/>
    <property type="molecule type" value="Genomic_DNA"/>
</dbReference>